<dbReference type="EMBL" id="JAZAQF010000006">
    <property type="protein sequence ID" value="MFG3816245.1"/>
    <property type="molecule type" value="Genomic_DNA"/>
</dbReference>
<feature type="region of interest" description="Disordered" evidence="1">
    <location>
        <begin position="1"/>
        <end position="29"/>
    </location>
</feature>
<dbReference type="InterPro" id="IPR027417">
    <property type="entry name" value="P-loop_NTPase"/>
</dbReference>
<dbReference type="PANTHER" id="PTHR43356">
    <property type="entry name" value="PHOSPHATE ACETYLTRANSFERASE"/>
    <property type="match status" value="1"/>
</dbReference>
<evidence type="ECO:0000313" key="3">
    <source>
        <dbReference type="EMBL" id="MFG3816245.1"/>
    </source>
</evidence>
<evidence type="ECO:0000259" key="2">
    <source>
        <dbReference type="Pfam" id="PF07085"/>
    </source>
</evidence>
<proteinExistence type="predicted"/>
<dbReference type="Gene3D" id="3.40.1390.20">
    <property type="entry name" value="HprK N-terminal domain-like"/>
    <property type="match status" value="1"/>
</dbReference>
<dbReference type="Pfam" id="PF07085">
    <property type="entry name" value="DRTGG"/>
    <property type="match status" value="1"/>
</dbReference>
<dbReference type="Gene3D" id="3.40.50.300">
    <property type="entry name" value="P-loop containing nucleotide triphosphate hydrolases"/>
    <property type="match status" value="1"/>
</dbReference>
<protein>
    <submittedName>
        <fullName evidence="3">Phosphotransacetylase family protein</fullName>
    </submittedName>
</protein>
<dbReference type="InterPro" id="IPR010766">
    <property type="entry name" value="DRTGG"/>
</dbReference>
<sequence length="417" mass="45632">MDLLNGSVTLRETPAGSANDRQPFRSPFDRATVPRFQPISPNRRRFISPQFVAQHRSFSVPFRPRHLIVGSTEEYSGKSAVLLGLAHLLATKDIKIGYGKPLGGLMTATDGEDADVRLIRETLNLPSDRLLPTLVQLTSGAVLKRLQGEDPTNYSALLEDYGNTSAELVLMEGPASLQEGSLFELSMAQAARTLDASVLLVCSYEPTLTVDRLMAARELLGDRLVGVVLNRLPAKELDAVNGVARPFLESQGIPVLGLLPRNALLRSVSVGELVRQLDAEVLCCRDRLELMVEDLKIGAMNVNSALKYFRKGNNMAVVTGGDRADIQFAALETSTHCLILTGQVPPDPTIITRAEELEVPVLTVDLDTLTTVEIVDRAFGQVRLQEPIKIQCIRHLMGEHFDLDRLLARLGMEPAAV</sequence>
<dbReference type="InterPro" id="IPR050500">
    <property type="entry name" value="Phos_Acetyltrans/Butyryltrans"/>
</dbReference>
<organism evidence="3 4">
    <name type="scientific">Limnothrix redekei LRLZ20PSL1</name>
    <dbReference type="NCBI Taxonomy" id="3112953"/>
    <lineage>
        <taxon>Bacteria</taxon>
        <taxon>Bacillati</taxon>
        <taxon>Cyanobacteriota</taxon>
        <taxon>Cyanophyceae</taxon>
        <taxon>Pseudanabaenales</taxon>
        <taxon>Pseudanabaenaceae</taxon>
        <taxon>Limnothrix</taxon>
    </lineage>
</organism>
<evidence type="ECO:0000256" key="1">
    <source>
        <dbReference type="SAM" id="MobiDB-lite"/>
    </source>
</evidence>
<reference evidence="4" key="1">
    <citation type="journal article" date="2024" name="Algal Res.">
        <title>Biochemical, toxicological and genomic investigation of a high-biomass producing Limnothrix strain isolated from Italian shallow drinking water reservoir.</title>
        <authorList>
            <person name="Simonazzi M."/>
            <person name="Shishido T.K."/>
            <person name="Delbaje E."/>
            <person name="Wahlsten M."/>
            <person name="Fewer D.P."/>
            <person name="Sivonen K."/>
            <person name="Pezzolesi L."/>
            <person name="Pistocchi R."/>
        </authorList>
    </citation>
    <scope>NUCLEOTIDE SEQUENCE [LARGE SCALE GENOMIC DNA]</scope>
    <source>
        <strain evidence="4">LRLZ20PSL1</strain>
    </source>
</reference>
<name>A0ABW7C7X1_9CYAN</name>
<dbReference type="PANTHER" id="PTHR43356:SF2">
    <property type="entry name" value="PHOSPHATE ACETYLTRANSFERASE"/>
    <property type="match status" value="1"/>
</dbReference>
<dbReference type="Pfam" id="PF13500">
    <property type="entry name" value="AAA_26"/>
    <property type="match status" value="1"/>
</dbReference>
<dbReference type="Proteomes" id="UP001604335">
    <property type="component" value="Unassembled WGS sequence"/>
</dbReference>
<feature type="compositionally biased region" description="Polar residues" evidence="1">
    <location>
        <begin position="1"/>
        <end position="10"/>
    </location>
</feature>
<dbReference type="SUPFAM" id="SSF75138">
    <property type="entry name" value="HprK N-terminal domain-like"/>
    <property type="match status" value="1"/>
</dbReference>
<keyword evidence="4" id="KW-1185">Reference proteome</keyword>
<comment type="caution">
    <text evidence="3">The sequence shown here is derived from an EMBL/GenBank/DDBJ whole genome shotgun (WGS) entry which is preliminary data.</text>
</comment>
<dbReference type="SUPFAM" id="SSF52540">
    <property type="entry name" value="P-loop containing nucleoside triphosphate hydrolases"/>
    <property type="match status" value="1"/>
</dbReference>
<gene>
    <name evidence="3" type="ORF">VPK24_01240</name>
</gene>
<feature type="domain" description="DRTGG" evidence="2">
    <location>
        <begin position="272"/>
        <end position="377"/>
    </location>
</feature>
<dbReference type="InterPro" id="IPR028979">
    <property type="entry name" value="Ser_kin/Pase_Hpr-like_N_sf"/>
</dbReference>
<accession>A0ABW7C7X1</accession>
<evidence type="ECO:0000313" key="4">
    <source>
        <dbReference type="Proteomes" id="UP001604335"/>
    </source>
</evidence>